<dbReference type="PANTHER" id="PTHR10887">
    <property type="entry name" value="DNA2/NAM7 HELICASE FAMILY"/>
    <property type="match status" value="1"/>
</dbReference>
<dbReference type="Proteomes" id="UP000191612">
    <property type="component" value="Unassembled WGS sequence"/>
</dbReference>
<dbReference type="InterPro" id="IPR047187">
    <property type="entry name" value="SF1_C_Upf1"/>
</dbReference>
<evidence type="ECO:0000259" key="4">
    <source>
        <dbReference type="Pfam" id="PF13087"/>
    </source>
</evidence>
<name>A0A1V6R308_9EURO</name>
<feature type="compositionally biased region" description="Basic and acidic residues" evidence="2">
    <location>
        <begin position="1019"/>
        <end position="1029"/>
    </location>
</feature>
<dbReference type="InterPro" id="IPR027417">
    <property type="entry name" value="P-loop_NTPase"/>
</dbReference>
<dbReference type="AlphaFoldDB" id="A0A1V6R308"/>
<dbReference type="STRING" id="60172.A0A1V6R308"/>
<evidence type="ECO:0000313" key="5">
    <source>
        <dbReference type="EMBL" id="OQD95864.1"/>
    </source>
</evidence>
<protein>
    <recommendedName>
        <fullName evidence="7">DNA2/NAM7 helicase-like C-terminal domain-containing protein</fullName>
    </recommendedName>
</protein>
<feature type="compositionally biased region" description="Pro residues" evidence="2">
    <location>
        <begin position="929"/>
        <end position="938"/>
    </location>
</feature>
<feature type="domain" description="DNA2/NAM7 helicase helicase" evidence="3">
    <location>
        <begin position="422"/>
        <end position="666"/>
    </location>
</feature>
<keyword evidence="1" id="KW-0347">Helicase</keyword>
<dbReference type="PANTHER" id="PTHR10887:SF495">
    <property type="entry name" value="HELICASE SENATAXIN ISOFORM X1-RELATED"/>
    <property type="match status" value="1"/>
</dbReference>
<evidence type="ECO:0000256" key="2">
    <source>
        <dbReference type="SAM" id="MobiDB-lite"/>
    </source>
</evidence>
<accession>A0A1V6R308</accession>
<dbReference type="Gene3D" id="3.40.50.300">
    <property type="entry name" value="P-loop containing nucleotide triphosphate hydrolases"/>
    <property type="match status" value="2"/>
</dbReference>
<comment type="caution">
    <text evidence="5">The sequence shown here is derived from an EMBL/GenBank/DDBJ whole genome shotgun (WGS) entry which is preliminary data.</text>
</comment>
<dbReference type="CDD" id="cd18808">
    <property type="entry name" value="SF1_C_Upf1"/>
    <property type="match status" value="1"/>
</dbReference>
<evidence type="ECO:0000256" key="1">
    <source>
        <dbReference type="ARBA" id="ARBA00022806"/>
    </source>
</evidence>
<feature type="domain" description="DNA2/NAM7 helicase-like C-terminal" evidence="4">
    <location>
        <begin position="676"/>
        <end position="882"/>
    </location>
</feature>
<dbReference type="SUPFAM" id="SSF52540">
    <property type="entry name" value="P-loop containing nucleoside triphosphate hydrolases"/>
    <property type="match status" value="1"/>
</dbReference>
<dbReference type="InterPro" id="IPR041677">
    <property type="entry name" value="DNA2/NAM7_AAA_11"/>
</dbReference>
<evidence type="ECO:0008006" key="7">
    <source>
        <dbReference type="Google" id="ProtNLM"/>
    </source>
</evidence>
<reference evidence="6" key="1">
    <citation type="journal article" date="2017" name="Nat. Microbiol.">
        <title>Global analysis of biosynthetic gene clusters reveals vast potential of secondary metabolite production in Penicillium species.</title>
        <authorList>
            <person name="Nielsen J.C."/>
            <person name="Grijseels S."/>
            <person name="Prigent S."/>
            <person name="Ji B."/>
            <person name="Dainat J."/>
            <person name="Nielsen K.F."/>
            <person name="Frisvad J.C."/>
            <person name="Workman M."/>
            <person name="Nielsen J."/>
        </authorList>
    </citation>
    <scope>NUCLEOTIDE SEQUENCE [LARGE SCALE GENOMIC DNA]</scope>
    <source>
        <strain evidence="6">IBT 29525</strain>
    </source>
</reference>
<dbReference type="EMBL" id="MDYO01000018">
    <property type="protein sequence ID" value="OQD95864.1"/>
    <property type="molecule type" value="Genomic_DNA"/>
</dbReference>
<feature type="region of interest" description="Disordered" evidence="2">
    <location>
        <begin position="913"/>
        <end position="1046"/>
    </location>
</feature>
<dbReference type="GO" id="GO:0004386">
    <property type="term" value="F:helicase activity"/>
    <property type="evidence" value="ECO:0007669"/>
    <property type="project" value="InterPro"/>
</dbReference>
<dbReference type="InterPro" id="IPR045055">
    <property type="entry name" value="DNA2/NAM7-like"/>
</dbReference>
<dbReference type="Pfam" id="PF13086">
    <property type="entry name" value="AAA_11"/>
    <property type="match status" value="1"/>
</dbReference>
<sequence>MASRAHVPDLFRHPLGISVGNSHDYITARLRIRPDSQSPWLDVQIGPMHIAIPTTRAGMRLVLKGSSNQQDTFIEGHEKSLPTRRYGYQTCFFEVDPSIGPVFAGPSWLLDDKQLAILRKIWAIDWSHEKVNIWIEFPDECFEVFRQIQRHMNKLVKLVRQALPAKGETLWTWYAQRNPLPDAEEAPRRPKMPWLFDQKEPAEYHIWETAVDFFLDDMDRRSRLLEAAFVEKHFIWSAYNDVFCKGKKHQVIFEQSGPNEAYWKLHIWMNAEPKPAPPDGIRASYEVDLADLGNPKYPGVYKGDGICILSTHADFAILTRAPFEAELDGQTRKLMATVKLNLKSIQLQIDALDMASRVVAFGDDPEHQDEKGYSLRRTILAHGTELATDGRLAFWLNAQKISTVPGEEKQRRVDYIWERFPLDESQTTAVQRSVFDVFAGIHLVKGPPGNGKTRTTVVILLMLASLNLPVLICAGSNQAVDTLLIAYQDALRRDERLRQWCGTYCQFRTPYYQMASLRRASQRRPIDTRTIKPSLSEQALEACQIESLVVQEAKDHCEQYRQAQEFLDALDRDRAQGLTKEEALHLQRSYEHVLCRVLKRMKVVAVTLNASGDLNLQGVFHPYAMLCDEAGQSLESDTMIALTGYLSLRSITLIGDPDQLPPTVVSSDENEGGNFYARSLMSRLVNCYPLTLLNVNYRCHPEILDWPAKAIYKDTITASDENAKAERVGNVWEAFTRSLHHFRVRGLVGKRRLFIDADGVAEQPEGSTSWRNDAHINVVMTLLKALYAKTCPAGRISPADVMLICPYKEQVKGVIERFANEGVEYGRCVMVDGSQGQESNVVIFMFTKLRTAELTGLGFLSSYQRLNVAMTRAKKLMIAVVNMGIWNERFVAIAKSRNTRFLAGLLQHAVDKGDILRQPPRRGQAGPAPTQPSRPPQGGPASRQPPQRPQSGPASRLASRPPTAAPGPRTTSSPQKKAPVARKTPSPRKSVRPTANDDLAEVTSKLKDVSMSDAAQQARKRDRDRRRAEAQAALAAIAAEEEEEEE</sequence>
<keyword evidence="1" id="KW-0067">ATP-binding</keyword>
<keyword evidence="6" id="KW-1185">Reference proteome</keyword>
<gene>
    <name evidence="5" type="ORF">PENSOL_c018G05228</name>
</gene>
<feature type="compositionally biased region" description="Low complexity" evidence="2">
    <location>
        <begin position="939"/>
        <end position="974"/>
    </location>
</feature>
<keyword evidence="1" id="KW-0378">Hydrolase</keyword>
<organism evidence="5 6">
    <name type="scientific">Penicillium solitum</name>
    <dbReference type="NCBI Taxonomy" id="60172"/>
    <lineage>
        <taxon>Eukaryota</taxon>
        <taxon>Fungi</taxon>
        <taxon>Dikarya</taxon>
        <taxon>Ascomycota</taxon>
        <taxon>Pezizomycotina</taxon>
        <taxon>Eurotiomycetes</taxon>
        <taxon>Eurotiomycetidae</taxon>
        <taxon>Eurotiales</taxon>
        <taxon>Aspergillaceae</taxon>
        <taxon>Penicillium</taxon>
    </lineage>
</organism>
<keyword evidence="1" id="KW-0547">Nucleotide-binding</keyword>
<evidence type="ECO:0000259" key="3">
    <source>
        <dbReference type="Pfam" id="PF13086"/>
    </source>
</evidence>
<evidence type="ECO:0000313" key="6">
    <source>
        <dbReference type="Proteomes" id="UP000191612"/>
    </source>
</evidence>
<proteinExistence type="predicted"/>
<dbReference type="Pfam" id="PF13087">
    <property type="entry name" value="AAA_12"/>
    <property type="match status" value="1"/>
</dbReference>
<dbReference type="InterPro" id="IPR041679">
    <property type="entry name" value="DNA2/NAM7-like_C"/>
</dbReference>